<dbReference type="NCBIfam" id="TIGR02601">
    <property type="entry name" value="autotrns_rpt"/>
    <property type="match status" value="1"/>
</dbReference>
<evidence type="ECO:0000313" key="4">
    <source>
        <dbReference type="EMBL" id="VGO18317.1"/>
    </source>
</evidence>
<evidence type="ECO:0008006" key="6">
    <source>
        <dbReference type="Google" id="ProtNLM"/>
    </source>
</evidence>
<gene>
    <name evidence="4" type="ORF">SCARR_00369</name>
</gene>
<sequence length="320" mass="33371">MKKIVWAVGIAVLMAGVAQAGTLTWDGEIDGRWDRGENWDPNNGTGLVKINDTTADIKIAGTTQLNQYLRSAATIRSLEFTDTNVGLTQIGLNSGELARNLTFSADSGNSTLTVDALATGDKAIGIYGEVVSLGTVNLVSDLDITHNGTGELSFYSVITGSRDITISGAGVTAFRGDNTYTGKTTVNAGSTLNLIKGGAMSFTIGTDGVNNSILGSGTLSLNNEFLLDLGAAGTTVGESWLLVAVDTLDEDYALRFKLTSSANGAFTEASSGVWSINENGVDYEFAESTGTLTVIPEPATLGLVVAAGASVLFIRRRFML</sequence>
<accession>A0A6C2UFL4</accession>
<feature type="signal peptide" evidence="3">
    <location>
        <begin position="1"/>
        <end position="20"/>
    </location>
</feature>
<keyword evidence="2" id="KW-0472">Membrane</keyword>
<proteinExistence type="predicted"/>
<dbReference type="InterPro" id="IPR013424">
    <property type="entry name" value="Ice-binding_C"/>
</dbReference>
<dbReference type="RefSeq" id="WP_136059817.1">
    <property type="nucleotide sequence ID" value="NZ_CAAHFH010000001.1"/>
</dbReference>
<evidence type="ECO:0000256" key="2">
    <source>
        <dbReference type="SAM" id="Phobius"/>
    </source>
</evidence>
<keyword evidence="2" id="KW-0812">Transmembrane</keyword>
<keyword evidence="2" id="KW-1133">Transmembrane helix</keyword>
<evidence type="ECO:0000256" key="1">
    <source>
        <dbReference type="ARBA" id="ARBA00022729"/>
    </source>
</evidence>
<evidence type="ECO:0000256" key="3">
    <source>
        <dbReference type="SAM" id="SignalP"/>
    </source>
</evidence>
<dbReference type="Proteomes" id="UP000346198">
    <property type="component" value="Unassembled WGS sequence"/>
</dbReference>
<dbReference type="InterPro" id="IPR013425">
    <property type="entry name" value="Autotrns_rpt"/>
</dbReference>
<dbReference type="NCBIfam" id="TIGR02595">
    <property type="entry name" value="PEP_CTERM"/>
    <property type="match status" value="1"/>
</dbReference>
<dbReference type="EMBL" id="CAAHFH010000001">
    <property type="protein sequence ID" value="VGO18317.1"/>
    <property type="molecule type" value="Genomic_DNA"/>
</dbReference>
<evidence type="ECO:0000313" key="5">
    <source>
        <dbReference type="Proteomes" id="UP000346198"/>
    </source>
</evidence>
<feature type="chain" id="PRO_5025374682" description="PEP-CTERM protein-sorting domain-containing protein" evidence="3">
    <location>
        <begin position="21"/>
        <end position="320"/>
    </location>
</feature>
<protein>
    <recommendedName>
        <fullName evidence="6">PEP-CTERM protein-sorting domain-containing protein</fullName>
    </recommendedName>
</protein>
<organism evidence="4 5">
    <name type="scientific">Pontiella sulfatireligans</name>
    <dbReference type="NCBI Taxonomy" id="2750658"/>
    <lineage>
        <taxon>Bacteria</taxon>
        <taxon>Pseudomonadati</taxon>
        <taxon>Kiritimatiellota</taxon>
        <taxon>Kiritimatiellia</taxon>
        <taxon>Kiritimatiellales</taxon>
        <taxon>Pontiellaceae</taxon>
        <taxon>Pontiella</taxon>
    </lineage>
</organism>
<reference evidence="4 5" key="1">
    <citation type="submission" date="2019-04" db="EMBL/GenBank/DDBJ databases">
        <authorList>
            <person name="Van Vliet M D."/>
        </authorList>
    </citation>
    <scope>NUCLEOTIDE SEQUENCE [LARGE SCALE GENOMIC DNA]</scope>
    <source>
        <strain evidence="4 5">F21</strain>
    </source>
</reference>
<keyword evidence="1 3" id="KW-0732">Signal</keyword>
<keyword evidence="5" id="KW-1185">Reference proteome</keyword>
<feature type="transmembrane region" description="Helical" evidence="2">
    <location>
        <begin position="298"/>
        <end position="314"/>
    </location>
</feature>
<dbReference type="AlphaFoldDB" id="A0A6C2UFL4"/>
<name>A0A6C2UFL4_9BACT</name>